<gene>
    <name evidence="1" type="ORF">QFC20_003165</name>
</gene>
<reference evidence="1" key="1">
    <citation type="submission" date="2023-04" db="EMBL/GenBank/DDBJ databases">
        <title>Draft Genome sequencing of Naganishia species isolated from polar environments using Oxford Nanopore Technology.</title>
        <authorList>
            <person name="Leo P."/>
            <person name="Venkateswaran K."/>
        </authorList>
    </citation>
    <scope>NUCLEOTIDE SEQUENCE</scope>
    <source>
        <strain evidence="1">MNA-CCFEE 5262</strain>
    </source>
</reference>
<sequence length="731" mass="81878">MSKRLNKRQQRELEELRELEAAKVELQPATQDETSGSEDEVVTKPVAGKKFNPFAALNEGDADDVEEEEEESEEETTEVIVKPSKKKKNKKKKSAKTAASELATPDVSASPALQPSGKKNKKGKKDDHNDLDEVDRAIKELNIKYGESSTTKNESEPEAKDSVSFAKVRALLSVDSKALDPDAELKRFFGAKVVNSAQQSTGSKEARYAKVFEKRISRMRILFARPKMTWPITSSFGGVSMSALGESEINDIREVHQHAEGMSGANERWFTFEHDAGYRQIQLQFLGAIRSHDPNQLQALLSVYPWHIDTLLQMAAIYQQQGDIGAAADYCERAMFAFDRALMPGFSLNGACRLDFDRVENRPLFLALHREVTHLARRGLWQTGFNYGKILLSLDPHTDPHGSLLWLDFLAVKANELDWLDQVAETIDVSYLPGFAYNRALGLRIRNQGKVRICKFGLGATFELTYIHQASDASDKALQEAILAFPQVVLILADKAGFSIDQKVRECSAFDMEVAYSEKKDISLHLLSHIYANRCAPLWKESSVANWFREQVSIVAEDLRSGKGRPSATPIPFDGQNQTGNMPLWLIRHAYLSETYMGFMPPDVAAHMGHAFDPIPPFTAKTFYNDAYVHSRIPTSHRAANSSSNDLQDPNLAGIRDRLMNWVNQLGGDENNRRGFMYAITEALRDMLTTDEYANANDQQRQAMDDALLNQIMDDVLGDGDETDMPGAFPQ</sequence>
<evidence type="ECO:0000313" key="1">
    <source>
        <dbReference type="EMBL" id="KAJ9109965.1"/>
    </source>
</evidence>
<accession>A0ACC2WFP3</accession>
<comment type="caution">
    <text evidence="1">The sequence shown here is derived from an EMBL/GenBank/DDBJ whole genome shotgun (WGS) entry which is preliminary data.</text>
</comment>
<proteinExistence type="predicted"/>
<evidence type="ECO:0000313" key="2">
    <source>
        <dbReference type="Proteomes" id="UP001230649"/>
    </source>
</evidence>
<keyword evidence="2" id="KW-1185">Reference proteome</keyword>
<dbReference type="Proteomes" id="UP001230649">
    <property type="component" value="Unassembled WGS sequence"/>
</dbReference>
<name>A0ACC2WFP3_9TREE</name>
<dbReference type="EMBL" id="JASBWS010000027">
    <property type="protein sequence ID" value="KAJ9109965.1"/>
    <property type="molecule type" value="Genomic_DNA"/>
</dbReference>
<protein>
    <submittedName>
        <fullName evidence="1">Uncharacterized protein</fullName>
    </submittedName>
</protein>
<organism evidence="1 2">
    <name type="scientific">Naganishia adeliensis</name>
    <dbReference type="NCBI Taxonomy" id="92952"/>
    <lineage>
        <taxon>Eukaryota</taxon>
        <taxon>Fungi</taxon>
        <taxon>Dikarya</taxon>
        <taxon>Basidiomycota</taxon>
        <taxon>Agaricomycotina</taxon>
        <taxon>Tremellomycetes</taxon>
        <taxon>Filobasidiales</taxon>
        <taxon>Filobasidiaceae</taxon>
        <taxon>Naganishia</taxon>
    </lineage>
</organism>